<evidence type="ECO:0000313" key="2">
    <source>
        <dbReference type="EMBL" id="JAC72239.1"/>
    </source>
</evidence>
<feature type="region of interest" description="Disordered" evidence="1">
    <location>
        <begin position="1"/>
        <end position="20"/>
    </location>
</feature>
<dbReference type="EMBL" id="GBEZ01013781">
    <property type="protein sequence ID" value="JAC72239.1"/>
    <property type="molecule type" value="Transcribed_RNA"/>
</dbReference>
<sequence length="123" mass="13552">MAEHEIDEISLADTDSANFELPEVIERSENSSPIQDLDSPDPKKQKIELISFSGTPAEPVGDVAHKDGRTSGQAEHSNTGVTHVSATVWSSSNKGVPPPREKRERKTEESRGKIWDLWGFSLL</sequence>
<reference evidence="2" key="1">
    <citation type="submission" date="2014-05" db="EMBL/GenBank/DDBJ databases">
        <title>The transcriptome of the halophilic microalga Tetraselmis sp. GSL018 isolated from the Great Salt Lake, Utah.</title>
        <authorList>
            <person name="Jinkerson R.E."/>
            <person name="D'Adamo S."/>
            <person name="Posewitz M.C."/>
        </authorList>
    </citation>
    <scope>NUCLEOTIDE SEQUENCE</scope>
    <source>
        <strain evidence="2">GSL018</strain>
    </source>
</reference>
<feature type="compositionally biased region" description="Polar residues" evidence="1">
    <location>
        <begin position="70"/>
        <end position="93"/>
    </location>
</feature>
<feature type="compositionally biased region" description="Basic and acidic residues" evidence="1">
    <location>
        <begin position="99"/>
        <end position="110"/>
    </location>
</feature>
<feature type="region of interest" description="Disordered" evidence="1">
    <location>
        <begin position="52"/>
        <end position="110"/>
    </location>
</feature>
<proteinExistence type="predicted"/>
<name>A0A061RNA6_9CHLO</name>
<protein>
    <submittedName>
        <fullName evidence="2">Uncharacterized protein</fullName>
    </submittedName>
</protein>
<accession>A0A061RNA6</accession>
<organism evidence="2">
    <name type="scientific">Tetraselmis sp. GSL018</name>
    <dbReference type="NCBI Taxonomy" id="582737"/>
    <lineage>
        <taxon>Eukaryota</taxon>
        <taxon>Viridiplantae</taxon>
        <taxon>Chlorophyta</taxon>
        <taxon>core chlorophytes</taxon>
        <taxon>Chlorodendrophyceae</taxon>
        <taxon>Chlorodendrales</taxon>
        <taxon>Chlorodendraceae</taxon>
        <taxon>Tetraselmis</taxon>
    </lineage>
</organism>
<gene>
    <name evidence="2" type="ORF">TSPGSL018_203</name>
</gene>
<dbReference type="AlphaFoldDB" id="A0A061RNA6"/>
<evidence type="ECO:0000256" key="1">
    <source>
        <dbReference type="SAM" id="MobiDB-lite"/>
    </source>
</evidence>
<feature type="compositionally biased region" description="Acidic residues" evidence="1">
    <location>
        <begin position="1"/>
        <end position="10"/>
    </location>
</feature>